<dbReference type="Proteomes" id="UP001155604">
    <property type="component" value="Unassembled WGS sequence"/>
</dbReference>
<reference evidence="2" key="1">
    <citation type="journal article" date="2023" name="Int. J. Syst. Evol. Microbiol.">
        <title>&lt;i&gt;Shewanella septentrionalis&lt;/i&gt; sp. nov. and &lt;i&gt;Shewanella holmiensis&lt;/i&gt; sp. nov., isolated from Baltic Sea water and sediments.</title>
        <authorList>
            <person name="Martin-Rodriguez A.J."/>
            <person name="Thorell K."/>
            <person name="Joffre E."/>
            <person name="Jensie-Markopoulos S."/>
            <person name="Moore E.R.B."/>
            <person name="Sjoling A."/>
        </authorList>
    </citation>
    <scope>NUCLEOTIDE SEQUENCE</scope>
    <source>
        <strain evidence="2">SP1W3</strain>
    </source>
</reference>
<accession>A0A9X2WRJ3</accession>
<dbReference type="PRINTS" id="PR00420">
    <property type="entry name" value="RNGMNOXGNASE"/>
</dbReference>
<dbReference type="Gene3D" id="3.50.50.60">
    <property type="entry name" value="FAD/NAD(P)-binding domain"/>
    <property type="match status" value="1"/>
</dbReference>
<evidence type="ECO:0000313" key="3">
    <source>
        <dbReference type="Proteomes" id="UP001155604"/>
    </source>
</evidence>
<dbReference type="InterPro" id="IPR036188">
    <property type="entry name" value="FAD/NAD-bd_sf"/>
</dbReference>
<organism evidence="2 3">
    <name type="scientific">Shewanella septentrionalis</name>
    <dbReference type="NCBI Taxonomy" id="2952223"/>
    <lineage>
        <taxon>Bacteria</taxon>
        <taxon>Pseudomonadati</taxon>
        <taxon>Pseudomonadota</taxon>
        <taxon>Gammaproteobacteria</taxon>
        <taxon>Alteromonadales</taxon>
        <taxon>Shewanellaceae</taxon>
        <taxon>Shewanella</taxon>
    </lineage>
</organism>
<comment type="caution">
    <text evidence="2">The sequence shown here is derived from an EMBL/GenBank/DDBJ whole genome shotgun (WGS) entry which is preliminary data.</text>
</comment>
<sequence length="429" mass="47384">MSTPVHDLSTMPNSLDIDVAIIGAGPSGAIAASLLHLQGKRVLVLEKQHFPRFSIGESLLPCCMQFIEEAGMLDALNAAGFQHKNGAAFRRNGTYTTFDFTDKFTPGPGTTFQVQRASFDKLLADTAQSQGVDIRYGETVEAIDLTENPRLTVRNEQGELYQINAQYVLDASGFGRVLPRLLNLESPSCLPPRSAIFTHVEDNISDANFDRNKILISVHPEHKDIWYWLIPFSNGRCSLGVVAEPQLLERLQGSLEQQLMSIVNEEPGLKALLANAKVVQECATLKGYSANVSRLATDKFALLGNAGEFLDPVFSSGVTIAMQSASMAAKCLTKQLNGEAVDWQADYSTPLMQGVNAFRTYVQAWYDGRFQDVIFYEEPNERIKQMICSILAGYAWDTNNPFVKDSERRLNMIVELCRNPAATPAFAEV</sequence>
<protein>
    <submittedName>
        <fullName evidence="2">Tryptophan 7-halogenase</fullName>
    </submittedName>
</protein>
<dbReference type="GO" id="GO:0071949">
    <property type="term" value="F:FAD binding"/>
    <property type="evidence" value="ECO:0007669"/>
    <property type="project" value="InterPro"/>
</dbReference>
<dbReference type="PANTHER" id="PTHR43747">
    <property type="entry name" value="FAD-BINDING PROTEIN"/>
    <property type="match status" value="1"/>
</dbReference>
<evidence type="ECO:0000259" key="1">
    <source>
        <dbReference type="Pfam" id="PF01494"/>
    </source>
</evidence>
<dbReference type="InterPro" id="IPR002938">
    <property type="entry name" value="FAD-bd"/>
</dbReference>
<dbReference type="EMBL" id="JAMTCC010000003">
    <property type="protein sequence ID" value="MCT7944233.1"/>
    <property type="molecule type" value="Genomic_DNA"/>
</dbReference>
<dbReference type="PANTHER" id="PTHR43747:SF1">
    <property type="entry name" value="SLR1998 PROTEIN"/>
    <property type="match status" value="1"/>
</dbReference>
<dbReference type="RefSeq" id="WP_261271695.1">
    <property type="nucleotide sequence ID" value="NZ_JAMTCC010000003.1"/>
</dbReference>
<evidence type="ECO:0000313" key="2">
    <source>
        <dbReference type="EMBL" id="MCT7944233.1"/>
    </source>
</evidence>
<dbReference type="InterPro" id="IPR050816">
    <property type="entry name" value="Flavin-dep_Halogenase_NPB"/>
</dbReference>
<feature type="domain" description="FAD-binding" evidence="1">
    <location>
        <begin position="17"/>
        <end position="345"/>
    </location>
</feature>
<name>A0A9X2WRJ3_9GAMM</name>
<dbReference type="AlphaFoldDB" id="A0A9X2WRJ3"/>
<dbReference type="SUPFAM" id="SSF51905">
    <property type="entry name" value="FAD/NAD(P)-binding domain"/>
    <property type="match status" value="1"/>
</dbReference>
<proteinExistence type="predicted"/>
<dbReference type="Pfam" id="PF01494">
    <property type="entry name" value="FAD_binding_3"/>
    <property type="match status" value="1"/>
</dbReference>
<keyword evidence="3" id="KW-1185">Reference proteome</keyword>
<gene>
    <name evidence="2" type="ORF">NE536_02495</name>
</gene>